<evidence type="ECO:0000256" key="3">
    <source>
        <dbReference type="ARBA" id="ARBA00022448"/>
    </source>
</evidence>
<dbReference type="Gene3D" id="1.10.3720.10">
    <property type="entry name" value="MetI-like"/>
    <property type="match status" value="1"/>
</dbReference>
<dbReference type="PANTHER" id="PTHR42929:SF1">
    <property type="entry name" value="INNER MEMBRANE ABC TRANSPORTER PERMEASE PROTEIN YDCU-RELATED"/>
    <property type="match status" value="1"/>
</dbReference>
<accession>D7AA92</accession>
<reference evidence="10 11" key="1">
    <citation type="journal article" date="2012" name="Stand. Genomic Sci.">
        <title>Complete genome sequence of the facultatively chemolithoautotrophic and methylotrophic alpha Proteobacterium Starkeya novella type strain (ATCC 8093(T)).</title>
        <authorList>
            <person name="Kappler U."/>
            <person name="Davenport K."/>
            <person name="Beatson S."/>
            <person name="Lucas S."/>
            <person name="Lapidus A."/>
            <person name="Copeland A."/>
            <person name="Berry K.W."/>
            <person name="Glavina Del Rio T."/>
            <person name="Hammon N."/>
            <person name="Dalin E."/>
            <person name="Tice H."/>
            <person name="Pitluck S."/>
            <person name="Richardson P."/>
            <person name="Bruce D."/>
            <person name="Goodwin L.A."/>
            <person name="Han C."/>
            <person name="Tapia R."/>
            <person name="Detter J.C."/>
            <person name="Chang Y.J."/>
            <person name="Jeffries C.D."/>
            <person name="Land M."/>
            <person name="Hauser L."/>
            <person name="Kyrpides N.C."/>
            <person name="Goker M."/>
            <person name="Ivanova N."/>
            <person name="Klenk H.P."/>
            <person name="Woyke T."/>
        </authorList>
    </citation>
    <scope>NUCLEOTIDE SEQUENCE [LARGE SCALE GENOMIC DNA]</scope>
    <source>
        <strain evidence="11">ATCC 8093 / DSM 506 / JCM 20403 / CCM 1077 / IAM 12100 / NBRC 12443 / NCIMB 10456</strain>
    </source>
</reference>
<dbReference type="KEGG" id="sno:Snov_3607"/>
<feature type="transmembrane region" description="Helical" evidence="8">
    <location>
        <begin position="117"/>
        <end position="135"/>
    </location>
</feature>
<dbReference type="InterPro" id="IPR000515">
    <property type="entry name" value="MetI-like"/>
</dbReference>
<keyword evidence="7 8" id="KW-0472">Membrane</keyword>
<name>D7AA92_ANCN5</name>
<keyword evidence="11" id="KW-1185">Reference proteome</keyword>
<keyword evidence="5 8" id="KW-0812">Transmembrane</keyword>
<proteinExistence type="inferred from homology"/>
<dbReference type="InterPro" id="IPR035906">
    <property type="entry name" value="MetI-like_sf"/>
</dbReference>
<dbReference type="PANTHER" id="PTHR42929">
    <property type="entry name" value="INNER MEMBRANE ABC TRANSPORTER PERMEASE PROTEIN YDCU-RELATED-RELATED"/>
    <property type="match status" value="1"/>
</dbReference>
<dbReference type="CDD" id="cd06261">
    <property type="entry name" value="TM_PBP2"/>
    <property type="match status" value="1"/>
</dbReference>
<feature type="domain" description="ABC transmembrane type-1" evidence="9">
    <location>
        <begin position="81"/>
        <end position="288"/>
    </location>
</feature>
<dbReference type="Proteomes" id="UP000006633">
    <property type="component" value="Chromosome"/>
</dbReference>
<feature type="transmembrane region" description="Helical" evidence="8">
    <location>
        <begin position="270"/>
        <end position="292"/>
    </location>
</feature>
<dbReference type="eggNOG" id="COG1176">
    <property type="taxonomic scope" value="Bacteria"/>
</dbReference>
<dbReference type="STRING" id="639283.Snov_3607"/>
<dbReference type="SUPFAM" id="SSF161098">
    <property type="entry name" value="MetI-like"/>
    <property type="match status" value="1"/>
</dbReference>
<feature type="transmembrane region" description="Helical" evidence="8">
    <location>
        <begin position="210"/>
        <end position="234"/>
    </location>
</feature>
<evidence type="ECO:0000313" key="10">
    <source>
        <dbReference type="EMBL" id="ADH90879.1"/>
    </source>
</evidence>
<dbReference type="OrthoDB" id="9807047at2"/>
<dbReference type="Pfam" id="PF00528">
    <property type="entry name" value="BPD_transp_1"/>
    <property type="match status" value="1"/>
</dbReference>
<dbReference type="RefSeq" id="WP_013168380.1">
    <property type="nucleotide sequence ID" value="NC_014217.1"/>
</dbReference>
<keyword evidence="3 8" id="KW-0813">Transport</keyword>
<feature type="transmembrane region" description="Helical" evidence="8">
    <location>
        <begin position="32"/>
        <end position="53"/>
    </location>
</feature>
<keyword evidence="4" id="KW-1003">Cell membrane</keyword>
<comment type="similarity">
    <text evidence="2">Belongs to the binding-protein-dependent transport system permease family. CysTW subfamily.</text>
</comment>
<dbReference type="GO" id="GO:0005886">
    <property type="term" value="C:plasma membrane"/>
    <property type="evidence" value="ECO:0007669"/>
    <property type="project" value="UniProtKB-SubCell"/>
</dbReference>
<feature type="transmembrane region" description="Helical" evidence="8">
    <location>
        <begin position="92"/>
        <end position="110"/>
    </location>
</feature>
<evidence type="ECO:0000256" key="4">
    <source>
        <dbReference type="ARBA" id="ARBA00022475"/>
    </source>
</evidence>
<evidence type="ECO:0000256" key="8">
    <source>
        <dbReference type="RuleBase" id="RU363032"/>
    </source>
</evidence>
<evidence type="ECO:0000256" key="5">
    <source>
        <dbReference type="ARBA" id="ARBA00022692"/>
    </source>
</evidence>
<evidence type="ECO:0000256" key="2">
    <source>
        <dbReference type="ARBA" id="ARBA00007069"/>
    </source>
</evidence>
<dbReference type="AlphaFoldDB" id="D7AA92"/>
<dbReference type="HOGENOM" id="CLU_016047_18_3_5"/>
<sequence length="298" mass="32268">MSDASPVPTLPPSASAKASRLRFAAFWSLPPLLWQLAFFVVPLGFLVAMTFWSVKSFRLTPDATLANWIFILNAGFFRNAYIYTFWLAGLTALLASFVAFPASYAMAFLLKPATRRFLVFMLVVPFFTSYPVRIYSTQIFFSPQGIINAVIEPLGLGPVSVLNSPTGTVVGYLVLTLPLVVLLQTFALGNVPRTLVEAAHNLGCGRLRTILTVIVPSARVGLIVAATFAFVLAFGDYVAPVYLGGSKPPTLSILIADQVKSGNNWPRASVVAVVMIVTLIIVMTAMLALAYGRKGARR</sequence>
<evidence type="ECO:0000259" key="9">
    <source>
        <dbReference type="PROSITE" id="PS50928"/>
    </source>
</evidence>
<evidence type="ECO:0000313" key="11">
    <source>
        <dbReference type="Proteomes" id="UP000006633"/>
    </source>
</evidence>
<dbReference type="GO" id="GO:0055085">
    <property type="term" value="P:transmembrane transport"/>
    <property type="evidence" value="ECO:0007669"/>
    <property type="project" value="InterPro"/>
</dbReference>
<dbReference type="EMBL" id="CP002026">
    <property type="protein sequence ID" value="ADH90879.1"/>
    <property type="molecule type" value="Genomic_DNA"/>
</dbReference>
<evidence type="ECO:0000256" key="1">
    <source>
        <dbReference type="ARBA" id="ARBA00004651"/>
    </source>
</evidence>
<gene>
    <name evidence="10" type="ordered locus">Snov_3607</name>
</gene>
<evidence type="ECO:0000256" key="6">
    <source>
        <dbReference type="ARBA" id="ARBA00022989"/>
    </source>
</evidence>
<keyword evidence="6 8" id="KW-1133">Transmembrane helix</keyword>
<comment type="subcellular location">
    <subcellularLocation>
        <location evidence="1 8">Cell membrane</location>
        <topology evidence="1 8">Multi-pass membrane protein</topology>
    </subcellularLocation>
</comment>
<feature type="transmembrane region" description="Helical" evidence="8">
    <location>
        <begin position="169"/>
        <end position="189"/>
    </location>
</feature>
<dbReference type="PROSITE" id="PS50928">
    <property type="entry name" value="ABC_TM1"/>
    <property type="match status" value="1"/>
</dbReference>
<feature type="transmembrane region" description="Helical" evidence="8">
    <location>
        <begin position="65"/>
        <end position="86"/>
    </location>
</feature>
<evidence type="ECO:0000256" key="7">
    <source>
        <dbReference type="ARBA" id="ARBA00023136"/>
    </source>
</evidence>
<organism evidence="10 11">
    <name type="scientific">Ancylobacter novellus (strain ATCC 8093 / DSM 506 / JCM 20403 / CCM 1077 / IAM 12100 / NBRC 12443 / NCIMB 10456)</name>
    <name type="common">Starkeya novella</name>
    <dbReference type="NCBI Taxonomy" id="639283"/>
    <lineage>
        <taxon>Bacteria</taxon>
        <taxon>Pseudomonadati</taxon>
        <taxon>Pseudomonadota</taxon>
        <taxon>Alphaproteobacteria</taxon>
        <taxon>Hyphomicrobiales</taxon>
        <taxon>Xanthobacteraceae</taxon>
        <taxon>Ancylobacter</taxon>
    </lineage>
</organism>
<protein>
    <submittedName>
        <fullName evidence="10">Binding-protein-dependent transport systems inner membrane component</fullName>
    </submittedName>
</protein>